<dbReference type="RefSeq" id="WP_166510796.1">
    <property type="nucleotide sequence ID" value="NZ_VNHM01000003.1"/>
</dbReference>
<reference evidence="2 3" key="1">
    <citation type="submission" date="2019-07" db="EMBL/GenBank/DDBJ databases">
        <title>Genomic Encyclopedia of Type Strains, Phase I: the one thousand microbial genomes (KMG-I) project.</title>
        <authorList>
            <person name="Kyrpides N."/>
        </authorList>
    </citation>
    <scope>NUCLEOTIDE SEQUENCE [LARGE SCALE GENOMIC DNA]</scope>
    <source>
        <strain evidence="2 3">DSM 6562</strain>
    </source>
</reference>
<keyword evidence="3" id="KW-1185">Reference proteome</keyword>
<dbReference type="EMBL" id="VNHM01000003">
    <property type="protein sequence ID" value="TYO96936.1"/>
    <property type="molecule type" value="Genomic_DNA"/>
</dbReference>
<gene>
    <name evidence="2" type="ORF">LX24_00746</name>
</gene>
<organism evidence="2 3">
    <name type="scientific">Desulfallas thermosapovorans DSM 6562</name>
    <dbReference type="NCBI Taxonomy" id="1121431"/>
    <lineage>
        <taxon>Bacteria</taxon>
        <taxon>Bacillati</taxon>
        <taxon>Bacillota</taxon>
        <taxon>Clostridia</taxon>
        <taxon>Eubacteriales</taxon>
        <taxon>Desulfallaceae</taxon>
        <taxon>Desulfallas</taxon>
    </lineage>
</organism>
<comment type="caution">
    <text evidence="2">The sequence shown here is derived from an EMBL/GenBank/DDBJ whole genome shotgun (WGS) entry which is preliminary data.</text>
</comment>
<proteinExistence type="predicted"/>
<dbReference type="InterPro" id="IPR024307">
    <property type="entry name" value="YmaF"/>
</dbReference>
<dbReference type="Pfam" id="PF12788">
    <property type="entry name" value="YmaF"/>
    <property type="match status" value="1"/>
</dbReference>
<evidence type="ECO:0000256" key="1">
    <source>
        <dbReference type="SAM" id="MobiDB-lite"/>
    </source>
</evidence>
<evidence type="ECO:0000313" key="2">
    <source>
        <dbReference type="EMBL" id="TYO96936.1"/>
    </source>
</evidence>
<feature type="region of interest" description="Disordered" evidence="1">
    <location>
        <begin position="116"/>
        <end position="136"/>
    </location>
</feature>
<sequence length="136" mass="14971">MSENKTQGYQFTDDMARMHVHEHTGLTSCNEGHCHIHPGVTGPPIPDGSSHYHQIIGQTTYDRGHYHVYNACSGPAVMLPCGQHTHFASFRTSFNLGHDHMIEGYVKAAPGETHPHKPCYSPYDTGETPGTATQSK</sequence>
<evidence type="ECO:0000313" key="3">
    <source>
        <dbReference type="Proteomes" id="UP000323166"/>
    </source>
</evidence>
<accession>A0A5S4ZVV8</accession>
<name>A0A5S4ZVV8_9FIRM</name>
<dbReference type="AlphaFoldDB" id="A0A5S4ZVV8"/>
<dbReference type="Proteomes" id="UP000323166">
    <property type="component" value="Unassembled WGS sequence"/>
</dbReference>
<protein>
    <submittedName>
        <fullName evidence="2">YmaF-like protein</fullName>
    </submittedName>
</protein>